<dbReference type="PROSITE" id="PS51843">
    <property type="entry name" value="NR_LBD"/>
    <property type="match status" value="1"/>
</dbReference>
<dbReference type="GO" id="GO:0033993">
    <property type="term" value="P:response to lipid"/>
    <property type="evidence" value="ECO:0007669"/>
    <property type="project" value="UniProtKB-ARBA"/>
</dbReference>
<dbReference type="Pfam" id="PF00105">
    <property type="entry name" value="zf-C4"/>
    <property type="match status" value="1"/>
</dbReference>
<dbReference type="PANTHER" id="PTHR48092">
    <property type="entry name" value="KNIRPS-RELATED PROTEIN-RELATED"/>
    <property type="match status" value="1"/>
</dbReference>
<evidence type="ECO:0000256" key="6">
    <source>
        <dbReference type="ARBA" id="ARBA00023125"/>
    </source>
</evidence>
<protein>
    <recommendedName>
        <fullName evidence="16">Nuclear receptor domain-containing protein</fullName>
    </recommendedName>
</protein>
<dbReference type="InterPro" id="IPR001628">
    <property type="entry name" value="Znf_hrmn_rcpt"/>
</dbReference>
<keyword evidence="5 10" id="KW-0805">Transcription regulation</keyword>
<dbReference type="GO" id="GO:0005634">
    <property type="term" value="C:nucleus"/>
    <property type="evidence" value="ECO:0007669"/>
    <property type="project" value="UniProtKB-SubCell"/>
</dbReference>
<dbReference type="PRINTS" id="PR00398">
    <property type="entry name" value="STRDHORMONER"/>
</dbReference>
<evidence type="ECO:0000256" key="1">
    <source>
        <dbReference type="ARBA" id="ARBA00004123"/>
    </source>
</evidence>
<dbReference type="InterPro" id="IPR000536">
    <property type="entry name" value="Nucl_hrmn_rcpt_lig-bd"/>
</dbReference>
<dbReference type="Gene3D" id="3.30.50.10">
    <property type="entry name" value="Erythroid Transcription Factor GATA-1, subunit A"/>
    <property type="match status" value="1"/>
</dbReference>
<dbReference type="PROSITE" id="PS51030">
    <property type="entry name" value="NUCLEAR_REC_DBD_2"/>
    <property type="match status" value="1"/>
</dbReference>
<proteinExistence type="inferred from homology"/>
<dbReference type="PRINTS" id="PR00047">
    <property type="entry name" value="STROIDFINGER"/>
</dbReference>
<dbReference type="InterPro" id="IPR001723">
    <property type="entry name" value="Nuclear_hrmn_rcpt"/>
</dbReference>
<dbReference type="GO" id="GO:0008270">
    <property type="term" value="F:zinc ion binding"/>
    <property type="evidence" value="ECO:0007669"/>
    <property type="project" value="UniProtKB-KW"/>
</dbReference>
<accession>A0A553NHK4</accession>
<evidence type="ECO:0000259" key="12">
    <source>
        <dbReference type="PROSITE" id="PS51030"/>
    </source>
</evidence>
<organism evidence="14 15">
    <name type="scientific">Danionella cerebrum</name>
    <dbReference type="NCBI Taxonomy" id="2873325"/>
    <lineage>
        <taxon>Eukaryota</taxon>
        <taxon>Metazoa</taxon>
        <taxon>Chordata</taxon>
        <taxon>Craniata</taxon>
        <taxon>Vertebrata</taxon>
        <taxon>Euteleostomi</taxon>
        <taxon>Actinopterygii</taxon>
        <taxon>Neopterygii</taxon>
        <taxon>Teleostei</taxon>
        <taxon>Ostariophysi</taxon>
        <taxon>Cypriniformes</taxon>
        <taxon>Danionidae</taxon>
        <taxon>Danioninae</taxon>
        <taxon>Danionella</taxon>
    </lineage>
</organism>
<dbReference type="CDD" id="cd06953">
    <property type="entry name" value="NR_LBD_DHR4_like"/>
    <property type="match status" value="1"/>
</dbReference>
<keyword evidence="4 10" id="KW-0862">Zinc</keyword>
<evidence type="ECO:0000256" key="2">
    <source>
        <dbReference type="ARBA" id="ARBA00022723"/>
    </source>
</evidence>
<evidence type="ECO:0000313" key="15">
    <source>
        <dbReference type="Proteomes" id="UP000316079"/>
    </source>
</evidence>
<dbReference type="AlphaFoldDB" id="A0A553NHK4"/>
<dbReference type="Proteomes" id="UP000316079">
    <property type="component" value="Unassembled WGS sequence"/>
</dbReference>
<dbReference type="STRING" id="623744.A0A553NHK4"/>
<keyword evidence="3 10" id="KW-0863">Zinc-finger</keyword>
<feature type="region of interest" description="Disordered" evidence="11">
    <location>
        <begin position="168"/>
        <end position="191"/>
    </location>
</feature>
<dbReference type="CDD" id="cd07169">
    <property type="entry name" value="NR_DBD_GCNF_like"/>
    <property type="match status" value="1"/>
</dbReference>
<feature type="domain" description="NR LBD" evidence="13">
    <location>
        <begin position="402"/>
        <end position="641"/>
    </location>
</feature>
<keyword evidence="6 10" id="KW-0238">DNA-binding</keyword>
<dbReference type="InterPro" id="IPR035500">
    <property type="entry name" value="NHR-like_dom_sf"/>
</dbReference>
<evidence type="ECO:0000256" key="10">
    <source>
        <dbReference type="RuleBase" id="RU004334"/>
    </source>
</evidence>
<sequence>MGSSIIVKPSSVDHMTCSDPVIRELVEVAPAACENKEKPLSFLRVIVGAGRSSPCVVLLIDCVLSDATVGEALVVEVITVVGKDSEVVCDVKIMGDWSLSGFFAENFEPSFRFVLTVSYKHKKWRTADSGACFLSFSIFHSFSQGLSEDGGAVHEHLQSAPELTVSTVAESRPRARGGQSEADRGETRSAQRCGRMEVENRRNGYDFSKPDKLLSSGFYEENPLQDETEDGGERWCLICGDRASGLHYGIISCEGCKGFFKRSICNKRIYRCSRDKKCQMSRKQRNRCQYCRLQKCLQMGMNRKAIREDGMPGGRNKMTGPVQISLEEIERIMSGQEFKEGAELSVSWNHGSPGKPIRAGAESLSFSTLSSSHSVDVNTCTPLTHSFLMCNYTLPPPSGQMQTHSISAQILQTLLGQTLAADDLSPLRTPMVIEDGYSVSQSELVALLCRLADELLFRQIVWIKRLPFFSHLSITDCTRLLGTSWHQLILLSSLTVHSAQILGDLATVTQQFVPSSHVLQRFGEDAMEVMESLNFLFRKFPQLNLSNEEYSCLKTLMLLNRDTAGLCNTSMLEQLSEHYLSVCRGLTEQLHPHRPKRFSDIISFLSEIRHTSGKMLSIPLEQLPLLLKAVLYSCTTNQNPWLEKSSAFRT</sequence>
<dbReference type="InterPro" id="IPR013088">
    <property type="entry name" value="Znf_NHR/GATA"/>
</dbReference>
<dbReference type="PROSITE" id="PS00031">
    <property type="entry name" value="NUCLEAR_REC_DBD_1"/>
    <property type="match status" value="1"/>
</dbReference>
<keyword evidence="9 10" id="KW-0539">Nucleus</keyword>
<feature type="compositionally biased region" description="Basic and acidic residues" evidence="11">
    <location>
        <begin position="181"/>
        <end position="191"/>
    </location>
</feature>
<dbReference type="SMART" id="SM00430">
    <property type="entry name" value="HOLI"/>
    <property type="match status" value="1"/>
</dbReference>
<gene>
    <name evidence="14" type="ORF">DNTS_024620</name>
</gene>
<comment type="caution">
    <text evidence="14">The sequence shown here is derived from an EMBL/GenBank/DDBJ whole genome shotgun (WGS) entry which is preliminary data.</text>
</comment>
<keyword evidence="2 10" id="KW-0479">Metal-binding</keyword>
<evidence type="ECO:0000256" key="11">
    <source>
        <dbReference type="SAM" id="MobiDB-lite"/>
    </source>
</evidence>
<evidence type="ECO:0000256" key="7">
    <source>
        <dbReference type="ARBA" id="ARBA00023163"/>
    </source>
</evidence>
<dbReference type="Gene3D" id="1.10.565.10">
    <property type="entry name" value="Retinoid X Receptor"/>
    <property type="match status" value="1"/>
</dbReference>
<dbReference type="GO" id="GO:0042562">
    <property type="term" value="F:hormone binding"/>
    <property type="evidence" value="ECO:0007669"/>
    <property type="project" value="UniProtKB-ARBA"/>
</dbReference>
<name>A0A553NHK4_9TELE</name>
<dbReference type="GO" id="GO:0043565">
    <property type="term" value="F:sequence-specific DNA binding"/>
    <property type="evidence" value="ECO:0007669"/>
    <property type="project" value="InterPro"/>
</dbReference>
<evidence type="ECO:0000313" key="14">
    <source>
        <dbReference type="EMBL" id="TRY64933.1"/>
    </source>
</evidence>
<dbReference type="OrthoDB" id="10006908at2759"/>
<evidence type="ECO:0000256" key="8">
    <source>
        <dbReference type="ARBA" id="ARBA00023170"/>
    </source>
</evidence>
<dbReference type="SUPFAM" id="SSF48508">
    <property type="entry name" value="Nuclear receptor ligand-binding domain"/>
    <property type="match status" value="1"/>
</dbReference>
<dbReference type="GO" id="GO:0003700">
    <property type="term" value="F:DNA-binding transcription factor activity"/>
    <property type="evidence" value="ECO:0007669"/>
    <property type="project" value="InterPro"/>
</dbReference>
<keyword evidence="8 10" id="KW-0675">Receptor</keyword>
<dbReference type="InterPro" id="IPR050200">
    <property type="entry name" value="Nuclear_hormone_rcpt_NR3"/>
</dbReference>
<evidence type="ECO:0000256" key="4">
    <source>
        <dbReference type="ARBA" id="ARBA00022833"/>
    </source>
</evidence>
<comment type="subcellular location">
    <subcellularLocation>
        <location evidence="1 10">Nucleus</location>
    </subcellularLocation>
</comment>
<feature type="domain" description="Nuclear receptor" evidence="12">
    <location>
        <begin position="233"/>
        <end position="308"/>
    </location>
</feature>
<comment type="similarity">
    <text evidence="10">Belongs to the nuclear hormone receptor family.</text>
</comment>
<evidence type="ECO:0000256" key="9">
    <source>
        <dbReference type="ARBA" id="ARBA00023242"/>
    </source>
</evidence>
<keyword evidence="15" id="KW-1185">Reference proteome</keyword>
<dbReference type="FunFam" id="3.30.50.10:FF:000006">
    <property type="entry name" value="Nuclear receptor subfamily 5 group A member"/>
    <property type="match status" value="1"/>
</dbReference>
<dbReference type="SMART" id="SM00399">
    <property type="entry name" value="ZnF_C4"/>
    <property type="match status" value="1"/>
</dbReference>
<evidence type="ECO:0000259" key="13">
    <source>
        <dbReference type="PROSITE" id="PS51843"/>
    </source>
</evidence>
<dbReference type="SUPFAM" id="SSF57716">
    <property type="entry name" value="Glucocorticoid receptor-like (DNA-binding domain)"/>
    <property type="match status" value="1"/>
</dbReference>
<evidence type="ECO:0008006" key="16">
    <source>
        <dbReference type="Google" id="ProtNLM"/>
    </source>
</evidence>
<evidence type="ECO:0000256" key="5">
    <source>
        <dbReference type="ARBA" id="ARBA00023015"/>
    </source>
</evidence>
<keyword evidence="7 10" id="KW-0804">Transcription</keyword>
<reference evidence="14 15" key="1">
    <citation type="journal article" date="2019" name="Sci. Data">
        <title>Hybrid genome assembly and annotation of Danionella translucida.</title>
        <authorList>
            <person name="Kadobianskyi M."/>
            <person name="Schulze L."/>
            <person name="Schuelke M."/>
            <person name="Judkewitz B."/>
        </authorList>
    </citation>
    <scope>NUCLEOTIDE SEQUENCE [LARGE SCALE GENOMIC DNA]</scope>
    <source>
        <strain evidence="14 15">Bolton</strain>
    </source>
</reference>
<dbReference type="EMBL" id="SRMA01026961">
    <property type="protein sequence ID" value="TRY64933.1"/>
    <property type="molecule type" value="Genomic_DNA"/>
</dbReference>
<dbReference type="Pfam" id="PF00104">
    <property type="entry name" value="Hormone_recep"/>
    <property type="match status" value="1"/>
</dbReference>
<evidence type="ECO:0000256" key="3">
    <source>
        <dbReference type="ARBA" id="ARBA00022771"/>
    </source>
</evidence>